<protein>
    <submittedName>
        <fullName evidence="9">DMT family transporter</fullName>
    </submittedName>
</protein>
<feature type="transmembrane region" description="Helical" evidence="7">
    <location>
        <begin position="37"/>
        <end position="58"/>
    </location>
</feature>
<proteinExistence type="inferred from homology"/>
<reference evidence="9 10" key="1">
    <citation type="submission" date="2022-11" db="EMBL/GenBank/DDBJ databases">
        <title>Study of microbial diversity in lake waters.</title>
        <authorList>
            <person name="Zhang J."/>
        </authorList>
    </citation>
    <scope>NUCLEOTIDE SEQUENCE [LARGE SCALE GENOMIC DNA]</scope>
    <source>
        <strain evidence="9 10">DT12</strain>
    </source>
</reference>
<evidence type="ECO:0000256" key="5">
    <source>
        <dbReference type="ARBA" id="ARBA00022989"/>
    </source>
</evidence>
<dbReference type="PANTHER" id="PTHR32322">
    <property type="entry name" value="INNER MEMBRANE TRANSPORTER"/>
    <property type="match status" value="1"/>
</dbReference>
<feature type="domain" description="EamA" evidence="8">
    <location>
        <begin position="8"/>
        <end position="145"/>
    </location>
</feature>
<evidence type="ECO:0000256" key="2">
    <source>
        <dbReference type="ARBA" id="ARBA00007362"/>
    </source>
</evidence>
<accession>A0ABT3WZB6</accession>
<evidence type="ECO:0000256" key="1">
    <source>
        <dbReference type="ARBA" id="ARBA00004651"/>
    </source>
</evidence>
<gene>
    <name evidence="9" type="ORF">OS242_08495</name>
</gene>
<sequence length="316" mass="33792">MNRDGLVKGMIFCFLAVVAWGGMFPVAGNILKVMDPFWFTSIRYGTAVIVFLILLALMEGKKSFGFDNRGWWLYFFGTMGFAGFSFLTFAGQKMLGVSGAVVASIIMALMPVNTLIVNTLLGRAKPSGFGIGMMLVALFGVLLVITKGNPATLLATTENLIGDILIYLGALSWVIYTIGGTTFPTWSPIRYTALSTLLGMISVLLITIAGTAFGLLSVPTLEGTFSVGWELLYMAMIAGVMAVFLWNFGNRILTPINGILFMNLVPITTFTITIIQGGTFTSVELLGAGITIIALVANNLYNRRVAARAAAAAKAA</sequence>
<feature type="transmembrane region" description="Helical" evidence="7">
    <location>
        <begin position="128"/>
        <end position="145"/>
    </location>
</feature>
<dbReference type="InterPro" id="IPR037185">
    <property type="entry name" value="EmrE-like"/>
</dbReference>
<evidence type="ECO:0000256" key="4">
    <source>
        <dbReference type="ARBA" id="ARBA00022692"/>
    </source>
</evidence>
<evidence type="ECO:0000313" key="10">
    <source>
        <dbReference type="Proteomes" id="UP001208017"/>
    </source>
</evidence>
<comment type="caution">
    <text evidence="9">The sequence shown here is derived from an EMBL/GenBank/DDBJ whole genome shotgun (WGS) entry which is preliminary data.</text>
</comment>
<organism evidence="9 10">
    <name type="scientific">Tumebacillus lacus</name>
    <dbReference type="NCBI Taxonomy" id="2995335"/>
    <lineage>
        <taxon>Bacteria</taxon>
        <taxon>Bacillati</taxon>
        <taxon>Bacillota</taxon>
        <taxon>Bacilli</taxon>
        <taxon>Bacillales</taxon>
        <taxon>Alicyclobacillaceae</taxon>
        <taxon>Tumebacillus</taxon>
    </lineage>
</organism>
<keyword evidence="5 7" id="KW-1133">Transmembrane helix</keyword>
<evidence type="ECO:0000256" key="6">
    <source>
        <dbReference type="ARBA" id="ARBA00023136"/>
    </source>
</evidence>
<keyword evidence="6 7" id="KW-0472">Membrane</keyword>
<keyword evidence="4 7" id="KW-0812">Transmembrane</keyword>
<name>A0ABT3WZB6_9BACL</name>
<dbReference type="InterPro" id="IPR050638">
    <property type="entry name" value="AA-Vitamin_Transporters"/>
</dbReference>
<feature type="transmembrane region" description="Helical" evidence="7">
    <location>
        <begin position="70"/>
        <end position="89"/>
    </location>
</feature>
<feature type="transmembrane region" description="Helical" evidence="7">
    <location>
        <begin position="95"/>
        <end position="116"/>
    </location>
</feature>
<dbReference type="InterPro" id="IPR000620">
    <property type="entry name" value="EamA_dom"/>
</dbReference>
<keyword evidence="3" id="KW-1003">Cell membrane</keyword>
<feature type="transmembrane region" description="Helical" evidence="7">
    <location>
        <begin position="231"/>
        <end position="248"/>
    </location>
</feature>
<evidence type="ECO:0000256" key="7">
    <source>
        <dbReference type="SAM" id="Phobius"/>
    </source>
</evidence>
<feature type="domain" description="EamA" evidence="8">
    <location>
        <begin position="161"/>
        <end position="297"/>
    </location>
</feature>
<dbReference type="Pfam" id="PF00892">
    <property type="entry name" value="EamA"/>
    <property type="match status" value="2"/>
</dbReference>
<keyword evidence="10" id="KW-1185">Reference proteome</keyword>
<comment type="similarity">
    <text evidence="2">Belongs to the EamA transporter family.</text>
</comment>
<evidence type="ECO:0000259" key="8">
    <source>
        <dbReference type="Pfam" id="PF00892"/>
    </source>
</evidence>
<dbReference type="EMBL" id="JAPMLT010000003">
    <property type="protein sequence ID" value="MCX7570002.1"/>
    <property type="molecule type" value="Genomic_DNA"/>
</dbReference>
<evidence type="ECO:0000313" key="9">
    <source>
        <dbReference type="EMBL" id="MCX7570002.1"/>
    </source>
</evidence>
<feature type="transmembrane region" description="Helical" evidence="7">
    <location>
        <begin position="260"/>
        <end position="279"/>
    </location>
</feature>
<comment type="subcellular location">
    <subcellularLocation>
        <location evidence="1">Cell membrane</location>
        <topology evidence="1">Multi-pass membrane protein</topology>
    </subcellularLocation>
</comment>
<feature type="transmembrane region" description="Helical" evidence="7">
    <location>
        <begin position="12"/>
        <end position="31"/>
    </location>
</feature>
<dbReference type="PANTHER" id="PTHR32322:SF18">
    <property type="entry name" value="S-ADENOSYLMETHIONINE_S-ADENOSYLHOMOCYSTEINE TRANSPORTER"/>
    <property type="match status" value="1"/>
</dbReference>
<feature type="transmembrane region" description="Helical" evidence="7">
    <location>
        <begin position="197"/>
        <end position="219"/>
    </location>
</feature>
<dbReference type="SUPFAM" id="SSF103481">
    <property type="entry name" value="Multidrug resistance efflux transporter EmrE"/>
    <property type="match status" value="1"/>
</dbReference>
<dbReference type="Proteomes" id="UP001208017">
    <property type="component" value="Unassembled WGS sequence"/>
</dbReference>
<feature type="transmembrane region" description="Helical" evidence="7">
    <location>
        <begin position="165"/>
        <end position="185"/>
    </location>
</feature>
<dbReference type="RefSeq" id="WP_267151249.1">
    <property type="nucleotide sequence ID" value="NZ_JAPMLT010000003.1"/>
</dbReference>
<evidence type="ECO:0000256" key="3">
    <source>
        <dbReference type="ARBA" id="ARBA00022475"/>
    </source>
</evidence>
<feature type="transmembrane region" description="Helical" evidence="7">
    <location>
        <begin position="285"/>
        <end position="301"/>
    </location>
</feature>